<dbReference type="SMART" id="SM00369">
    <property type="entry name" value="LRR_TYP"/>
    <property type="match status" value="7"/>
</dbReference>
<feature type="region of interest" description="Disordered" evidence="3">
    <location>
        <begin position="265"/>
        <end position="297"/>
    </location>
</feature>
<feature type="compositionally biased region" description="Basic and acidic residues" evidence="3">
    <location>
        <begin position="819"/>
        <end position="837"/>
    </location>
</feature>
<feature type="region of interest" description="Disordered" evidence="3">
    <location>
        <begin position="1"/>
        <end position="96"/>
    </location>
</feature>
<feature type="compositionally biased region" description="Basic and acidic residues" evidence="3">
    <location>
        <begin position="1163"/>
        <end position="1175"/>
    </location>
</feature>
<proteinExistence type="predicted"/>
<feature type="region of interest" description="Disordered" evidence="3">
    <location>
        <begin position="339"/>
        <end position="380"/>
    </location>
</feature>
<protein>
    <recommendedName>
        <fullName evidence="6">L domain-like protein</fullName>
    </recommendedName>
</protein>
<feature type="compositionally biased region" description="Basic and acidic residues" evidence="3">
    <location>
        <begin position="638"/>
        <end position="653"/>
    </location>
</feature>
<feature type="compositionally biased region" description="Basic and acidic residues" evidence="3">
    <location>
        <begin position="411"/>
        <end position="420"/>
    </location>
</feature>
<dbReference type="SUPFAM" id="SSF52058">
    <property type="entry name" value="L domain-like"/>
    <property type="match status" value="1"/>
</dbReference>
<evidence type="ECO:0000256" key="1">
    <source>
        <dbReference type="ARBA" id="ARBA00022614"/>
    </source>
</evidence>
<feature type="region of interest" description="Disordered" evidence="3">
    <location>
        <begin position="891"/>
        <end position="938"/>
    </location>
</feature>
<dbReference type="Gene3D" id="3.80.10.10">
    <property type="entry name" value="Ribonuclease Inhibitor"/>
    <property type="match status" value="3"/>
</dbReference>
<organism evidence="4 5">
    <name type="scientific">Microthyrium microscopicum</name>
    <dbReference type="NCBI Taxonomy" id="703497"/>
    <lineage>
        <taxon>Eukaryota</taxon>
        <taxon>Fungi</taxon>
        <taxon>Dikarya</taxon>
        <taxon>Ascomycota</taxon>
        <taxon>Pezizomycotina</taxon>
        <taxon>Dothideomycetes</taxon>
        <taxon>Dothideomycetes incertae sedis</taxon>
        <taxon>Microthyriales</taxon>
        <taxon>Microthyriaceae</taxon>
        <taxon>Microthyrium</taxon>
    </lineage>
</organism>
<dbReference type="OrthoDB" id="7451790at2759"/>
<dbReference type="InterPro" id="IPR001611">
    <property type="entry name" value="Leu-rich_rpt"/>
</dbReference>
<feature type="compositionally biased region" description="Polar residues" evidence="3">
    <location>
        <begin position="54"/>
        <end position="73"/>
    </location>
</feature>
<feature type="region of interest" description="Disordered" evidence="3">
    <location>
        <begin position="395"/>
        <end position="531"/>
    </location>
</feature>
<dbReference type="GO" id="GO:0031028">
    <property type="term" value="P:septation initiation signaling"/>
    <property type="evidence" value="ECO:0007669"/>
    <property type="project" value="TreeGrafter"/>
</dbReference>
<feature type="compositionally biased region" description="Basic and acidic residues" evidence="3">
    <location>
        <begin position="1108"/>
        <end position="1123"/>
    </location>
</feature>
<feature type="compositionally biased region" description="Polar residues" evidence="3">
    <location>
        <begin position="1186"/>
        <end position="1196"/>
    </location>
</feature>
<dbReference type="InterPro" id="IPR032675">
    <property type="entry name" value="LRR_dom_sf"/>
</dbReference>
<feature type="compositionally biased region" description="Polar residues" evidence="3">
    <location>
        <begin position="435"/>
        <end position="456"/>
    </location>
</feature>
<evidence type="ECO:0000313" key="4">
    <source>
        <dbReference type="EMBL" id="KAF2667672.1"/>
    </source>
</evidence>
<dbReference type="Proteomes" id="UP000799302">
    <property type="component" value="Unassembled WGS sequence"/>
</dbReference>
<dbReference type="EMBL" id="MU004237">
    <property type="protein sequence ID" value="KAF2667672.1"/>
    <property type="molecule type" value="Genomic_DNA"/>
</dbReference>
<dbReference type="SMART" id="SM00365">
    <property type="entry name" value="LRR_SD22"/>
    <property type="match status" value="6"/>
</dbReference>
<dbReference type="PANTHER" id="PTHR47566">
    <property type="match status" value="1"/>
</dbReference>
<name>A0A6A6U690_9PEZI</name>
<dbReference type="GO" id="GO:1902412">
    <property type="term" value="P:regulation of mitotic cytokinesis"/>
    <property type="evidence" value="ECO:0007669"/>
    <property type="project" value="TreeGrafter"/>
</dbReference>
<keyword evidence="5" id="KW-1185">Reference proteome</keyword>
<dbReference type="GO" id="GO:0035591">
    <property type="term" value="F:signaling adaptor activity"/>
    <property type="evidence" value="ECO:0007669"/>
    <property type="project" value="TreeGrafter"/>
</dbReference>
<feature type="compositionally biased region" description="Acidic residues" evidence="3">
    <location>
        <begin position="497"/>
        <end position="509"/>
    </location>
</feature>
<dbReference type="InterPro" id="IPR003591">
    <property type="entry name" value="Leu-rich_rpt_typical-subtyp"/>
</dbReference>
<feature type="compositionally biased region" description="Polar residues" evidence="3">
    <location>
        <begin position="485"/>
        <end position="494"/>
    </location>
</feature>
<sequence>MNQWLDDLSEDWPSQPPSLAASQSSRQLGSSTSRIPRSIRGSGAQLHTGKSLRRSTNGSINVSQRRTSALSERTSSRENIIPATDTAPRLSKPKKLSSFRRSLSAESAQSAAMYETVEKKAFTPSPKKVQNTDETPEWRRRLLMGERGLDQTDLFAPSKIESLFQKPPPVEDKQQRTRGLSFLKGLETIPSSPPWQPTGMLSFASMDQVAEEEDEEVGTLDPVQESDELSRASSRQAGSVIINHNTGVEQQAEDDDVFTDGASSLGSMVKPMRRGKHSAAYSNTLSKRSRQSSAQSANSNYDSFSAVFIGKHQTADGGVTYAPIDMSTNELAERLAHMGMSNTSEQVQRKVSIRSSRPLSESPVKSDDLPDDLPAGTPDMISIGEFVTTKRGGFADDSSFMHRPLSPSPTKADESGLRPEDIDEEDEDSYGDFSMAQQNPFLQSRETTNPSNATTTVRREASRGASRSASLTEKVRDTPYETSHRVVSTTSQFGQGELDDHEFPEDSFVEDGGLNDLPSRSPSPDVMPPGAQQQFKFREESYSNPNMETIDTFRGKRKLSKISARSTISVNKRGSVKRGLKRDTLAVPEPEVEQNFAEGKRPPPSPFKNPTPKRRRTLQQRELTPEPPRETSLALQQSHERMQSAIGKRKDARTGSFMLRAPPNILADRKILRPRNPTPSQRRDDLVEIEIEEATELSIHSSPKLQSIQKHLNQPLSPNASSDVIQTHLVASEVAAFSERIAHGMHDDSRKRSVTTQDFLDEALKIMSFIRNKGRPNSGLDNLAESHLENEEEVAQFQQQMEHSGFSDIPSGLSISRPPSREDGKGGWRTRQVQERRPSLIKHLQKFQESEDDSFMGNSVGSKFGQQVQRVASRIEAIESDPPGIEIIQAHTRTDSATTGEARGSSRSHDTAGSRHSSQTSVDSTLARTTGSRKSETVAQIAPEAVAHLIPEQVAGMSFDPEKGIWAKVKSPRKESHSTQPAEEEEEPVPEFSDIPTSEDDPFAEIDDLTYDEEEEQRRLSRPTDVDAIDHSTLNEQILHRHRERDAISLRSKLLRRSQTAPESVSQLDSTFNSPVQSPAPLKEFHPQKQNQGDGEVKKPGTSNSVESVEHEIKINEGRDHHEKVKKTRKITLSIPVSMASSTNINNAKVDMKDFADLPSTPDKSESQLDREYEQPSHSVPRMTVTAPSTSTFQSSPLPPLEEDHELSFLSTGPSRRHVNFSVSLSRVQPSKTNKAIIQSSPSHDVTFYMSELSDFTVHQTDERQVRTRPAPKHKVDHQLEDRFSWGNHLLVKALQDNEPEEPYWEDLRTVDLSGKELMSLHLLDELCDHLEKADLSNNRLEQLSGAPSSLRCLDVHQNLLSGLTWWGHLTNLQYLDVSNNNIDSLAGFNCLIHLRELKADNNKITSLDGLHSLDGLLKVSLRSNNICGTVDFDGSGLQRLECLDLGQNQISSMTNLHWLEALRELTLDANQMTTYSSTHTRQCNRLEYLDLSSNALISITAGSFLPALKSLNLDHNALSGTAIGLDQIHHLDLLSLRSQTLSKPLSLPLYMPDITSLNLSLNALDPELLTSSTIIHGLQTLELASCGLTSLPPTFGLSAPNLRAINLNFNALKDLRPLLNIKRLSILSLASNRLSRLRKTMAVLSKLSHLDAIDMRANPFTIGFHEPLESLLANTPLLPPASPQHTKEHSSVELIQPLAGAPLTLPWTAARGTERAWVAHLDADTRLRRRVYGILLARSCSKLRYLDGCVFERKEALVRDEVWERLVALGVLRRKE</sequence>
<gene>
    <name evidence="4" type="ORF">BT63DRAFT_441270</name>
</gene>
<reference evidence="4" key="1">
    <citation type="journal article" date="2020" name="Stud. Mycol.">
        <title>101 Dothideomycetes genomes: a test case for predicting lifestyles and emergence of pathogens.</title>
        <authorList>
            <person name="Haridas S."/>
            <person name="Albert R."/>
            <person name="Binder M."/>
            <person name="Bloem J."/>
            <person name="Labutti K."/>
            <person name="Salamov A."/>
            <person name="Andreopoulos B."/>
            <person name="Baker S."/>
            <person name="Barry K."/>
            <person name="Bills G."/>
            <person name="Bluhm B."/>
            <person name="Cannon C."/>
            <person name="Castanera R."/>
            <person name="Culley D."/>
            <person name="Daum C."/>
            <person name="Ezra D."/>
            <person name="Gonzalez J."/>
            <person name="Henrissat B."/>
            <person name="Kuo A."/>
            <person name="Liang C."/>
            <person name="Lipzen A."/>
            <person name="Lutzoni F."/>
            <person name="Magnuson J."/>
            <person name="Mondo S."/>
            <person name="Nolan M."/>
            <person name="Ohm R."/>
            <person name="Pangilinan J."/>
            <person name="Park H.-J."/>
            <person name="Ramirez L."/>
            <person name="Alfaro M."/>
            <person name="Sun H."/>
            <person name="Tritt A."/>
            <person name="Yoshinaga Y."/>
            <person name="Zwiers L.-H."/>
            <person name="Turgeon B."/>
            <person name="Goodwin S."/>
            <person name="Spatafora J."/>
            <person name="Crous P."/>
            <person name="Grigoriev I."/>
        </authorList>
    </citation>
    <scope>NUCLEOTIDE SEQUENCE</scope>
    <source>
        <strain evidence="4">CBS 115976</strain>
    </source>
</reference>
<evidence type="ECO:0000256" key="2">
    <source>
        <dbReference type="ARBA" id="ARBA00022737"/>
    </source>
</evidence>
<feature type="region of interest" description="Disordered" evidence="3">
    <location>
        <begin position="969"/>
        <end position="1003"/>
    </location>
</feature>
<feature type="region of interest" description="Disordered" evidence="3">
    <location>
        <begin position="569"/>
        <end position="655"/>
    </location>
</feature>
<feature type="compositionally biased region" description="Polar residues" evidence="3">
    <location>
        <begin position="1057"/>
        <end position="1077"/>
    </location>
</feature>
<feature type="compositionally biased region" description="Acidic residues" evidence="3">
    <location>
        <begin position="421"/>
        <end position="430"/>
    </location>
</feature>
<dbReference type="InterPro" id="IPR052574">
    <property type="entry name" value="CDIRP"/>
</dbReference>
<dbReference type="PANTHER" id="PTHR47566:SF1">
    <property type="entry name" value="PROTEIN NUD1"/>
    <property type="match status" value="1"/>
</dbReference>
<feature type="region of interest" description="Disordered" evidence="3">
    <location>
        <begin position="1055"/>
        <end position="1129"/>
    </location>
</feature>
<dbReference type="GO" id="GO:0061499">
    <property type="term" value="C:outer plaque of mitotic spindle pole body"/>
    <property type="evidence" value="ECO:0007669"/>
    <property type="project" value="TreeGrafter"/>
</dbReference>
<keyword evidence="1" id="KW-0433">Leucine-rich repeat</keyword>
<evidence type="ECO:0008006" key="6">
    <source>
        <dbReference type="Google" id="ProtNLM"/>
    </source>
</evidence>
<feature type="compositionally biased region" description="Polar residues" evidence="3">
    <location>
        <begin position="914"/>
        <end position="932"/>
    </location>
</feature>
<feature type="region of interest" description="Disordered" evidence="3">
    <location>
        <begin position="806"/>
        <end position="837"/>
    </location>
</feature>
<feature type="region of interest" description="Disordered" evidence="3">
    <location>
        <begin position="215"/>
        <end position="238"/>
    </location>
</feature>
<keyword evidence="2" id="KW-0677">Repeat</keyword>
<feature type="compositionally biased region" description="Basic and acidic residues" evidence="3">
    <location>
        <begin position="473"/>
        <end position="484"/>
    </location>
</feature>
<dbReference type="Pfam" id="PF13855">
    <property type="entry name" value="LRR_8"/>
    <property type="match status" value="1"/>
</dbReference>
<dbReference type="PROSITE" id="PS51450">
    <property type="entry name" value="LRR"/>
    <property type="match status" value="5"/>
</dbReference>
<evidence type="ECO:0000256" key="3">
    <source>
        <dbReference type="SAM" id="MobiDB-lite"/>
    </source>
</evidence>
<evidence type="ECO:0000313" key="5">
    <source>
        <dbReference type="Proteomes" id="UP000799302"/>
    </source>
</evidence>
<feature type="region of interest" description="Disordered" evidence="3">
    <location>
        <begin position="1151"/>
        <end position="1205"/>
    </location>
</feature>
<accession>A0A6A6U690</accession>
<feature type="compositionally biased region" description="Low complexity" evidence="3">
    <location>
        <begin position="17"/>
        <end position="34"/>
    </location>
</feature>